<dbReference type="Gene3D" id="3.40.309.10">
    <property type="entry name" value="Aldehyde Dehydrogenase, Chain A, domain 2"/>
    <property type="match status" value="1"/>
</dbReference>
<evidence type="ECO:0000259" key="8">
    <source>
        <dbReference type="Pfam" id="PF00171"/>
    </source>
</evidence>
<dbReference type="RefSeq" id="XP_006735810.1">
    <property type="nucleotide sequence ID" value="XM_006735747.2"/>
</dbReference>
<name>A0A2U3XWG8_LEPWE</name>
<dbReference type="Proteomes" id="UP000245341">
    <property type="component" value="Unplaced"/>
</dbReference>
<dbReference type="InterPro" id="IPR029510">
    <property type="entry name" value="Ald_DH_CS_GLU"/>
</dbReference>
<dbReference type="Pfam" id="PF00171">
    <property type="entry name" value="Aldedh"/>
    <property type="match status" value="1"/>
</dbReference>
<dbReference type="EC" id="1.2.1.3" evidence="4"/>
<dbReference type="PROSITE" id="PS00070">
    <property type="entry name" value="ALDEHYDE_DEHYDR_CYS"/>
    <property type="match status" value="1"/>
</dbReference>
<dbReference type="InterPro" id="IPR016163">
    <property type="entry name" value="Ald_DH_C"/>
</dbReference>
<dbReference type="PANTHER" id="PTHR11699">
    <property type="entry name" value="ALDEHYDE DEHYDROGENASE-RELATED"/>
    <property type="match status" value="1"/>
</dbReference>
<keyword evidence="3" id="KW-0520">NAD</keyword>
<organism evidence="9 10">
    <name type="scientific">Leptonychotes weddellii</name>
    <name type="common">Weddell seal</name>
    <name type="synonym">Otaria weddellii</name>
    <dbReference type="NCBI Taxonomy" id="9713"/>
    <lineage>
        <taxon>Eukaryota</taxon>
        <taxon>Metazoa</taxon>
        <taxon>Chordata</taxon>
        <taxon>Craniata</taxon>
        <taxon>Vertebrata</taxon>
        <taxon>Euteleostomi</taxon>
        <taxon>Mammalia</taxon>
        <taxon>Eutheria</taxon>
        <taxon>Laurasiatheria</taxon>
        <taxon>Carnivora</taxon>
        <taxon>Caniformia</taxon>
        <taxon>Pinnipedia</taxon>
        <taxon>Phocidae</taxon>
        <taxon>Monachinae</taxon>
        <taxon>Lobodontini</taxon>
        <taxon>Leptonychotes</taxon>
    </lineage>
</organism>
<reference evidence="10" key="1">
    <citation type="submission" date="2025-08" db="UniProtKB">
        <authorList>
            <consortium name="RefSeq"/>
        </authorList>
    </citation>
    <scope>IDENTIFICATION</scope>
    <source>
        <tissue evidence="10">Liver</tissue>
    </source>
</reference>
<dbReference type="SUPFAM" id="SSF53720">
    <property type="entry name" value="ALDH-like"/>
    <property type="match status" value="1"/>
</dbReference>
<dbReference type="KEGG" id="lww:102745151"/>
<evidence type="ECO:0000256" key="2">
    <source>
        <dbReference type="ARBA" id="ARBA00023002"/>
    </source>
</evidence>
<evidence type="ECO:0000256" key="6">
    <source>
        <dbReference type="RuleBase" id="RU003345"/>
    </source>
</evidence>
<feature type="compositionally biased region" description="Polar residues" evidence="7">
    <location>
        <begin position="356"/>
        <end position="365"/>
    </location>
</feature>
<accession>A0A2U3XWG8</accession>
<dbReference type="FunFam" id="3.40.605.10:FF:000029">
    <property type="entry name" value="Aldehyde dehydrogenase, mitochondrial"/>
    <property type="match status" value="1"/>
</dbReference>
<dbReference type="CDD" id="cd07141">
    <property type="entry name" value="ALDH_F1AB_F2_RALDH1"/>
    <property type="match status" value="1"/>
</dbReference>
<dbReference type="InterPro" id="IPR015590">
    <property type="entry name" value="Aldehyde_DH_dom"/>
</dbReference>
<dbReference type="CTD" id="217"/>
<dbReference type="OrthoDB" id="310895at2759"/>
<dbReference type="InterPro" id="IPR016160">
    <property type="entry name" value="Ald_DH_CS_CYS"/>
</dbReference>
<evidence type="ECO:0000256" key="5">
    <source>
        <dbReference type="PROSITE-ProRule" id="PRU10007"/>
    </source>
</evidence>
<proteinExistence type="inferred from homology"/>
<evidence type="ECO:0000256" key="1">
    <source>
        <dbReference type="ARBA" id="ARBA00009986"/>
    </source>
</evidence>
<dbReference type="GeneID" id="102745151"/>
<protein>
    <recommendedName>
        <fullName evidence="4">aldehyde dehydrogenase (NAD(+))</fullName>
        <ecNumber evidence="4">1.2.1.3</ecNumber>
    </recommendedName>
</protein>
<sequence length="537" mass="58467">MLRAAALAAAGLGSRLGRRLLSAAATPAVPAPNQQPEVSYNQIFINNEWHDAVSKKTFPTINPSTGEVICQVAEGDKEDVDRAVKAARAAFQLGSPWRRMDASDRGRLLNRLADLIERDRTYLAALETLDNGKPYVISYLVDLDMVLKCFRYYAGWADKYHGKTIPIDGDFFSYTRHEPVGVCGQIIPWNFPLLMQAWKLGPALATGNVVVMKVAEQTPLTALYVANLIKEAGFPPGVVNIIPGFGPTAGAAITSHEDVDKVAFTGSTEVGRLVQVAAGSSNLKRVTLELGGKSPNIIMSDADMNWAVEQAHFALFFNQGQCCCAGSRTFVQEDVYAEFVERSVARAKSRVVGNPFDSQTEQGPQVSPAAADGSGCLEPAWRSRGGLRLRGRQAWLQVSALPCGGGAAADRGYFIQPTVFGDVQDSMTIAREEIFGPVMQILKFKTIEEVIGRANNSKYGLAAAPFRRSEGYDTHIFYKLLLNLVSYYRVNCYDVFGAQSPFGGYKMSGSGRELGEYGLQAYTEVKTVTVKVPQKNS</sequence>
<dbReference type="InterPro" id="IPR016162">
    <property type="entry name" value="Ald_DH_N"/>
</dbReference>
<dbReference type="FunFam" id="3.40.605.10:FF:000026">
    <property type="entry name" value="Aldehyde dehydrogenase, putative"/>
    <property type="match status" value="1"/>
</dbReference>
<dbReference type="Gene3D" id="3.40.605.10">
    <property type="entry name" value="Aldehyde Dehydrogenase, Chain A, domain 1"/>
    <property type="match status" value="1"/>
</dbReference>
<gene>
    <name evidence="10" type="primary">ALDH2</name>
</gene>
<feature type="domain" description="Aldehyde dehydrogenase" evidence="8">
    <location>
        <begin position="49"/>
        <end position="528"/>
    </location>
</feature>
<evidence type="ECO:0000313" key="10">
    <source>
        <dbReference type="RefSeq" id="XP_006735810.1"/>
    </source>
</evidence>
<evidence type="ECO:0000256" key="3">
    <source>
        <dbReference type="ARBA" id="ARBA00023027"/>
    </source>
</evidence>
<evidence type="ECO:0000313" key="9">
    <source>
        <dbReference type="Proteomes" id="UP000245341"/>
    </source>
</evidence>
<dbReference type="AlphaFoldDB" id="A0A2U3XWG8"/>
<dbReference type="PROSITE" id="PS00687">
    <property type="entry name" value="ALDEHYDE_DEHYDR_GLU"/>
    <property type="match status" value="1"/>
</dbReference>
<feature type="region of interest" description="Disordered" evidence="7">
    <location>
        <begin position="355"/>
        <end position="375"/>
    </location>
</feature>
<keyword evidence="2 6" id="KW-0560">Oxidoreductase</keyword>
<feature type="active site" evidence="5">
    <location>
        <position position="289"/>
    </location>
</feature>
<evidence type="ECO:0000256" key="7">
    <source>
        <dbReference type="SAM" id="MobiDB-lite"/>
    </source>
</evidence>
<dbReference type="GO" id="GO:0004029">
    <property type="term" value="F:aldehyde dehydrogenase (NAD+) activity"/>
    <property type="evidence" value="ECO:0007669"/>
    <property type="project" value="UniProtKB-EC"/>
</dbReference>
<evidence type="ECO:0000256" key="4">
    <source>
        <dbReference type="ARBA" id="ARBA00024226"/>
    </source>
</evidence>
<keyword evidence="9" id="KW-1185">Reference proteome</keyword>
<comment type="similarity">
    <text evidence="1 6">Belongs to the aldehyde dehydrogenase family.</text>
</comment>
<dbReference type="STRING" id="9713.A0A2U3XWG8"/>
<dbReference type="InterPro" id="IPR016161">
    <property type="entry name" value="Ald_DH/histidinol_DH"/>
</dbReference>